<feature type="transmembrane region" description="Helical" evidence="6">
    <location>
        <begin position="235"/>
        <end position="255"/>
    </location>
</feature>
<dbReference type="AlphaFoldDB" id="A0A497XLB9"/>
<proteinExistence type="inferred from homology"/>
<evidence type="ECO:0000256" key="4">
    <source>
        <dbReference type="ARBA" id="ARBA00022989"/>
    </source>
</evidence>
<feature type="transmembrane region" description="Helical" evidence="6">
    <location>
        <begin position="94"/>
        <end position="110"/>
    </location>
</feature>
<feature type="transmembrane region" description="Helical" evidence="6">
    <location>
        <begin position="288"/>
        <end position="309"/>
    </location>
</feature>
<feature type="transmembrane region" description="Helical" evidence="6">
    <location>
        <begin position="41"/>
        <end position="63"/>
    </location>
</feature>
<keyword evidence="3 6" id="KW-0812">Transmembrane</keyword>
<reference evidence="7 8" key="1">
    <citation type="submission" date="2018-10" db="EMBL/GenBank/DDBJ databases">
        <title>Genomic Encyclopedia of Type Strains, Phase IV (KMG-IV): sequencing the most valuable type-strain genomes for metagenomic binning, comparative biology and taxonomic classification.</title>
        <authorList>
            <person name="Goeker M."/>
        </authorList>
    </citation>
    <scope>NUCLEOTIDE SEQUENCE [LARGE SCALE GENOMIC DNA]</scope>
    <source>
        <strain evidence="7 8">DSM 26916</strain>
    </source>
</reference>
<accession>A0A497XLB9</accession>
<dbReference type="InterPro" id="IPR005496">
    <property type="entry name" value="Integral_membrane_TerC"/>
</dbReference>
<feature type="transmembrane region" description="Helical" evidence="6">
    <location>
        <begin position="142"/>
        <end position="162"/>
    </location>
</feature>
<feature type="transmembrane region" description="Helical" evidence="6">
    <location>
        <begin position="6"/>
        <end position="29"/>
    </location>
</feature>
<dbReference type="InterPro" id="IPR022369">
    <property type="entry name" value="Integral_membrane_TerC_rswitch"/>
</dbReference>
<dbReference type="PANTHER" id="PTHR30238">
    <property type="entry name" value="MEMBRANE BOUND PREDICTED REDOX MODULATOR"/>
    <property type="match status" value="1"/>
</dbReference>
<feature type="transmembrane region" description="Helical" evidence="6">
    <location>
        <begin position="262"/>
        <end position="282"/>
    </location>
</feature>
<sequence length="328" mass="36707">METIGTWWMWAGFFAIVLVMLAADLLLLKGGKEHRVSLKEAAAWSAVWVTVALLFNLALWWHLDGAAGREVANQKGLEFLTGYLIEKSLAVDNVFVWLMIFNFFAVPIALQRRVLLYGVLGAIVLRTLMVFLGAWLITQFHWLLYIFGAFLLVTGIKMMWFAEHKPDLAANPLVRWFRHHYPITPTLEGERFFVMQAGVRYATPLLLVLVLVEVTDVIFAVDSIPAIFAVTTDPFIVLTSNIFAILGLRAMYFLLADFADRFVLLKYGLALILMFIGGKMLIVDFFKIPVLVSLGVVAVILAASIWLSLRRTRPTTGAAIEPAAGDSI</sequence>
<feature type="transmembrane region" description="Helical" evidence="6">
    <location>
        <begin position="205"/>
        <end position="229"/>
    </location>
</feature>
<protein>
    <submittedName>
        <fullName evidence="7">Tellurite resistance protein TerC</fullName>
    </submittedName>
</protein>
<comment type="caution">
    <text evidence="7">The sequence shown here is derived from an EMBL/GenBank/DDBJ whole genome shotgun (WGS) entry which is preliminary data.</text>
</comment>
<feature type="transmembrane region" description="Helical" evidence="6">
    <location>
        <begin position="115"/>
        <end position="136"/>
    </location>
</feature>
<evidence type="ECO:0000256" key="2">
    <source>
        <dbReference type="ARBA" id="ARBA00007511"/>
    </source>
</evidence>
<dbReference type="EMBL" id="RCCI01000004">
    <property type="protein sequence ID" value="RLJ68207.1"/>
    <property type="molecule type" value="Genomic_DNA"/>
</dbReference>
<name>A0A497XLB9_9PROT</name>
<evidence type="ECO:0000256" key="1">
    <source>
        <dbReference type="ARBA" id="ARBA00004141"/>
    </source>
</evidence>
<dbReference type="Proteomes" id="UP000268908">
    <property type="component" value="Unassembled WGS sequence"/>
</dbReference>
<evidence type="ECO:0000313" key="8">
    <source>
        <dbReference type="Proteomes" id="UP000268908"/>
    </source>
</evidence>
<evidence type="ECO:0000256" key="6">
    <source>
        <dbReference type="SAM" id="Phobius"/>
    </source>
</evidence>
<comment type="subcellular location">
    <subcellularLocation>
        <location evidence="1">Membrane</location>
        <topology evidence="1">Multi-pass membrane protein</topology>
    </subcellularLocation>
</comment>
<dbReference type="NCBIfam" id="TIGR03718">
    <property type="entry name" value="R_switched_Alx"/>
    <property type="match status" value="1"/>
</dbReference>
<organism evidence="7 8">
    <name type="scientific">Sulfurisoma sediminicola</name>
    <dbReference type="NCBI Taxonomy" id="1381557"/>
    <lineage>
        <taxon>Bacteria</taxon>
        <taxon>Pseudomonadati</taxon>
        <taxon>Pseudomonadota</taxon>
        <taxon>Betaproteobacteria</taxon>
        <taxon>Nitrosomonadales</taxon>
        <taxon>Sterolibacteriaceae</taxon>
        <taxon>Sulfurisoma</taxon>
    </lineage>
</organism>
<dbReference type="OrthoDB" id="9783692at2"/>
<dbReference type="Pfam" id="PF03741">
    <property type="entry name" value="TerC"/>
    <property type="match status" value="1"/>
</dbReference>
<keyword evidence="4 6" id="KW-1133">Transmembrane helix</keyword>
<evidence type="ECO:0000313" key="7">
    <source>
        <dbReference type="EMBL" id="RLJ68207.1"/>
    </source>
</evidence>
<dbReference type="RefSeq" id="WP_121240125.1">
    <property type="nucleotide sequence ID" value="NZ_BHVV01000001.1"/>
</dbReference>
<keyword evidence="5 6" id="KW-0472">Membrane</keyword>
<comment type="similarity">
    <text evidence="2">Belongs to the TerC family.</text>
</comment>
<gene>
    <name evidence="7" type="ORF">DFR35_0761</name>
</gene>
<evidence type="ECO:0000256" key="5">
    <source>
        <dbReference type="ARBA" id="ARBA00023136"/>
    </source>
</evidence>
<keyword evidence="8" id="KW-1185">Reference proteome</keyword>
<evidence type="ECO:0000256" key="3">
    <source>
        <dbReference type="ARBA" id="ARBA00022692"/>
    </source>
</evidence>
<dbReference type="PANTHER" id="PTHR30238:SF0">
    <property type="entry name" value="THYLAKOID MEMBRANE PROTEIN TERC, CHLOROPLASTIC"/>
    <property type="match status" value="1"/>
</dbReference>
<dbReference type="GO" id="GO:0016020">
    <property type="term" value="C:membrane"/>
    <property type="evidence" value="ECO:0007669"/>
    <property type="project" value="UniProtKB-SubCell"/>
</dbReference>